<feature type="domain" description="C3H1-type" evidence="6">
    <location>
        <begin position="126"/>
        <end position="148"/>
    </location>
</feature>
<dbReference type="AlphaFoldDB" id="A0A2W1BF68"/>
<dbReference type="InterPro" id="IPR052647">
    <property type="entry name" value="Zinc_finger_CCCH-type"/>
</dbReference>
<dbReference type="GO" id="GO:0071011">
    <property type="term" value="C:precatalytic spliceosome"/>
    <property type="evidence" value="ECO:0007669"/>
    <property type="project" value="TreeGrafter"/>
</dbReference>
<dbReference type="PANTHER" id="PTHR46582:SF1">
    <property type="entry name" value="ZINC FINGER CCCH DOMAIN-CONTAINING PROTEIN 18"/>
    <property type="match status" value="1"/>
</dbReference>
<dbReference type="OrthoDB" id="10072532at2759"/>
<organism evidence="7 8">
    <name type="scientific">Helicoverpa armigera</name>
    <name type="common">Cotton bollworm</name>
    <name type="synonym">Heliothis armigera</name>
    <dbReference type="NCBI Taxonomy" id="29058"/>
    <lineage>
        <taxon>Eukaryota</taxon>
        <taxon>Metazoa</taxon>
        <taxon>Ecdysozoa</taxon>
        <taxon>Arthropoda</taxon>
        <taxon>Hexapoda</taxon>
        <taxon>Insecta</taxon>
        <taxon>Pterygota</taxon>
        <taxon>Neoptera</taxon>
        <taxon>Endopterygota</taxon>
        <taxon>Lepidoptera</taxon>
        <taxon>Glossata</taxon>
        <taxon>Ditrysia</taxon>
        <taxon>Noctuoidea</taxon>
        <taxon>Noctuidae</taxon>
        <taxon>Heliothinae</taxon>
        <taxon>Helicoverpa</taxon>
    </lineage>
</organism>
<keyword evidence="8" id="KW-1185">Reference proteome</keyword>
<evidence type="ECO:0000256" key="1">
    <source>
        <dbReference type="ARBA" id="ARBA00022723"/>
    </source>
</evidence>
<gene>
    <name evidence="7" type="primary">HaOG208946</name>
    <name evidence="7" type="ORF">B5X24_HaOG208946</name>
</gene>
<feature type="compositionally biased region" description="Acidic residues" evidence="5">
    <location>
        <begin position="61"/>
        <end position="76"/>
    </location>
</feature>
<dbReference type="PANTHER" id="PTHR46582">
    <property type="entry name" value="ZINC FINGER CCCH DOMAIN-CONTAINING PROTEIN 18"/>
    <property type="match status" value="1"/>
</dbReference>
<keyword evidence="2 4" id="KW-0863">Zinc-finger</keyword>
<protein>
    <recommendedName>
        <fullName evidence="6">C3H1-type domain-containing protein</fullName>
    </recommendedName>
</protein>
<dbReference type="EMBL" id="KZ150089">
    <property type="protein sequence ID" value="PZC73722.1"/>
    <property type="molecule type" value="Genomic_DNA"/>
</dbReference>
<feature type="zinc finger region" description="C3H1-type" evidence="4">
    <location>
        <begin position="126"/>
        <end position="148"/>
    </location>
</feature>
<dbReference type="InterPro" id="IPR036855">
    <property type="entry name" value="Znf_CCCH_sf"/>
</dbReference>
<keyword evidence="1 4" id="KW-0479">Metal-binding</keyword>
<evidence type="ECO:0000256" key="4">
    <source>
        <dbReference type="PROSITE-ProRule" id="PRU00723"/>
    </source>
</evidence>
<reference evidence="7 8" key="1">
    <citation type="journal article" date="2017" name="BMC Biol.">
        <title>Genomic innovations, transcriptional plasticity and gene loss underlying the evolution and divergence of two highly polyphagous and invasive Helicoverpa pest species.</title>
        <authorList>
            <person name="Pearce S.L."/>
            <person name="Clarke D.F."/>
            <person name="East P.D."/>
            <person name="Elfekih S."/>
            <person name="Gordon K.H."/>
            <person name="Jermiin L.S."/>
            <person name="McGaughran A."/>
            <person name="Oakeshott J.G."/>
            <person name="Papanikolaou A."/>
            <person name="Perera O.P."/>
            <person name="Rane R.V."/>
            <person name="Richards S."/>
            <person name="Tay W.T."/>
            <person name="Walsh T.K."/>
            <person name="Anderson A."/>
            <person name="Anderson C.J."/>
            <person name="Asgari S."/>
            <person name="Board P.G."/>
            <person name="Bretschneider A."/>
            <person name="Campbell P.M."/>
            <person name="Chertemps T."/>
            <person name="Christeller J.T."/>
            <person name="Coppin C.W."/>
            <person name="Downes S.J."/>
            <person name="Duan G."/>
            <person name="Farnsworth C.A."/>
            <person name="Good R.T."/>
            <person name="Han L.B."/>
            <person name="Han Y.C."/>
            <person name="Hatje K."/>
            <person name="Horne I."/>
            <person name="Huang Y.P."/>
            <person name="Hughes D.S."/>
            <person name="Jacquin-Joly E."/>
            <person name="James W."/>
            <person name="Jhangiani S."/>
            <person name="Kollmar M."/>
            <person name="Kuwar S.S."/>
            <person name="Li S."/>
            <person name="Liu N.Y."/>
            <person name="Maibeche M.T."/>
            <person name="Miller J.R."/>
            <person name="Montagne N."/>
            <person name="Perry T."/>
            <person name="Qu J."/>
            <person name="Song S.V."/>
            <person name="Sutton G.G."/>
            <person name="Vogel H."/>
            <person name="Walenz B.P."/>
            <person name="Xu W."/>
            <person name="Zhang H.J."/>
            <person name="Zou Z."/>
            <person name="Batterham P."/>
            <person name="Edwards O.R."/>
            <person name="Feyereisen R."/>
            <person name="Gibbs R.A."/>
            <person name="Heckel D.G."/>
            <person name="McGrath A."/>
            <person name="Robin C."/>
            <person name="Scherer S.E."/>
            <person name="Worley K.C."/>
            <person name="Wu Y.D."/>
        </authorList>
    </citation>
    <scope>NUCLEOTIDE SEQUENCE [LARGE SCALE GENOMIC DNA]</scope>
    <source>
        <strain evidence="7">Harm_GR_Male_#8</strain>
        <tissue evidence="7">Whole organism</tissue>
    </source>
</reference>
<dbReference type="PROSITE" id="PS50103">
    <property type="entry name" value="ZF_C3H1"/>
    <property type="match status" value="1"/>
</dbReference>
<feature type="compositionally biased region" description="Basic and acidic residues" evidence="5">
    <location>
        <begin position="15"/>
        <end position="32"/>
    </location>
</feature>
<evidence type="ECO:0000256" key="5">
    <source>
        <dbReference type="SAM" id="MobiDB-lite"/>
    </source>
</evidence>
<sequence length="151" mass="16907">MESDQEDRKSRSKSRTSEKPDGKDLNISHEDLSDVSDLDSMGPEDSEKGSKVPQEKTSNTEDGEEQLDFEAEEGECIEPKPVEQSNGDAEDKATEKEDVRAARRSRGSSLEEGEVSDEAERRPEESEPRPVCRFFSRGACTWGVSCRYVKT</sequence>
<accession>A0A2W1BF68</accession>
<feature type="region of interest" description="Disordered" evidence="5">
    <location>
        <begin position="1"/>
        <end position="132"/>
    </location>
</feature>
<dbReference type="Proteomes" id="UP000249218">
    <property type="component" value="Unassembled WGS sequence"/>
</dbReference>
<dbReference type="SUPFAM" id="SSF90229">
    <property type="entry name" value="CCCH zinc finger"/>
    <property type="match status" value="1"/>
</dbReference>
<name>A0A2W1BF68_HELAM</name>
<evidence type="ECO:0000256" key="2">
    <source>
        <dbReference type="ARBA" id="ARBA00022771"/>
    </source>
</evidence>
<keyword evidence="3 4" id="KW-0862">Zinc</keyword>
<dbReference type="GO" id="GO:0003723">
    <property type="term" value="F:RNA binding"/>
    <property type="evidence" value="ECO:0007669"/>
    <property type="project" value="TreeGrafter"/>
</dbReference>
<evidence type="ECO:0000313" key="7">
    <source>
        <dbReference type="EMBL" id="PZC73722.1"/>
    </source>
</evidence>
<dbReference type="GO" id="GO:0008270">
    <property type="term" value="F:zinc ion binding"/>
    <property type="evidence" value="ECO:0007669"/>
    <property type="project" value="UniProtKB-KW"/>
</dbReference>
<proteinExistence type="predicted"/>
<feature type="compositionally biased region" description="Basic and acidic residues" evidence="5">
    <location>
        <begin position="89"/>
        <end position="101"/>
    </location>
</feature>
<evidence type="ECO:0000256" key="3">
    <source>
        <dbReference type="ARBA" id="ARBA00022833"/>
    </source>
</evidence>
<dbReference type="InterPro" id="IPR000571">
    <property type="entry name" value="Znf_CCCH"/>
</dbReference>
<feature type="compositionally biased region" description="Basic and acidic residues" evidence="5">
    <location>
        <begin position="118"/>
        <end position="130"/>
    </location>
</feature>
<evidence type="ECO:0000313" key="8">
    <source>
        <dbReference type="Proteomes" id="UP000249218"/>
    </source>
</evidence>
<evidence type="ECO:0000259" key="6">
    <source>
        <dbReference type="PROSITE" id="PS50103"/>
    </source>
</evidence>
<feature type="compositionally biased region" description="Basic and acidic residues" evidence="5">
    <location>
        <begin position="45"/>
        <end position="54"/>
    </location>
</feature>